<accession>M2ALF2</accession>
<dbReference type="EMBL" id="ANMO01000257">
    <property type="protein sequence ID" value="EMB13492.1"/>
    <property type="molecule type" value="Genomic_DNA"/>
</dbReference>
<reference evidence="1" key="1">
    <citation type="submission" date="2012-11" db="EMBL/GenBank/DDBJ databases">
        <title>Permanent draft genomes of Rhodopirellula europaea strain SH398 and 6C.</title>
        <authorList>
            <person name="Richter M."/>
            <person name="Richter-Heitmann T."/>
            <person name="Frank C."/>
            <person name="Harder J."/>
            <person name="Glockner F.O."/>
        </authorList>
    </citation>
    <scope>NUCLEOTIDE SEQUENCE</scope>
    <source>
        <strain evidence="1">6C</strain>
    </source>
</reference>
<proteinExistence type="predicted"/>
<name>M2ALF2_9BACT</name>
<comment type="caution">
    <text evidence="1">The sequence shown here is derived from an EMBL/GenBank/DDBJ whole genome shotgun (WGS) entry which is preliminary data.</text>
</comment>
<dbReference type="Proteomes" id="UP000011529">
    <property type="component" value="Unassembled WGS sequence"/>
</dbReference>
<sequence>MSNAALRDRLAVRLIGGSMRRIARDTSTYVNNGNDRNIDCSVRWG</sequence>
<keyword evidence="2" id="KW-1185">Reference proteome</keyword>
<dbReference type="PATRIC" id="fig|1263867.3.peg.6127"/>
<dbReference type="AlphaFoldDB" id="M2ALF2"/>
<evidence type="ECO:0000313" key="1">
    <source>
        <dbReference type="EMBL" id="EMB13492.1"/>
    </source>
</evidence>
<protein>
    <submittedName>
        <fullName evidence="1">Uncharacterized protein</fullName>
    </submittedName>
</protein>
<gene>
    <name evidence="1" type="ORF">RE6C_05720</name>
</gene>
<organism evidence="1 2">
    <name type="scientific">Rhodopirellula europaea 6C</name>
    <dbReference type="NCBI Taxonomy" id="1263867"/>
    <lineage>
        <taxon>Bacteria</taxon>
        <taxon>Pseudomonadati</taxon>
        <taxon>Planctomycetota</taxon>
        <taxon>Planctomycetia</taxon>
        <taxon>Pirellulales</taxon>
        <taxon>Pirellulaceae</taxon>
        <taxon>Rhodopirellula</taxon>
    </lineage>
</organism>
<reference evidence="1" key="2">
    <citation type="journal article" date="2013" name="Mar. Genomics">
        <title>Expression of sulfatases in Rhodopirellula baltica and the diversity of sulfatases in the genus Rhodopirellula.</title>
        <authorList>
            <person name="Wegner C.E."/>
            <person name="Richter-Heitmann T."/>
            <person name="Klindworth A."/>
            <person name="Klockow C."/>
            <person name="Richter M."/>
            <person name="Achstetter T."/>
            <person name="Glockner F.O."/>
            <person name="Harder J."/>
        </authorList>
    </citation>
    <scope>NUCLEOTIDE SEQUENCE [LARGE SCALE GENOMIC DNA]</scope>
    <source>
        <strain evidence="1">6C</strain>
    </source>
</reference>
<evidence type="ECO:0000313" key="2">
    <source>
        <dbReference type="Proteomes" id="UP000011529"/>
    </source>
</evidence>